<dbReference type="EMBL" id="JPKZ01000806">
    <property type="protein sequence ID" value="KHN85371.1"/>
    <property type="molecule type" value="Genomic_DNA"/>
</dbReference>
<protein>
    <submittedName>
        <fullName evidence="2">Uncharacterized protein</fullName>
    </submittedName>
</protein>
<feature type="region of interest" description="Disordered" evidence="1">
    <location>
        <begin position="280"/>
        <end position="315"/>
    </location>
</feature>
<evidence type="ECO:0000313" key="2">
    <source>
        <dbReference type="EMBL" id="KHN85371.1"/>
    </source>
</evidence>
<keyword evidence="3" id="KW-1185">Reference proteome</keyword>
<sequence>MPRVRRCELKTKRNQRILIDGEKYMMEEEVHAVQEEHRFSPPSYSPFEINSVSSFNTSMFNNGGANVIEHDSIKAQSVDGAPKVGDSQNAEILDDQSNDGTTDISAQIQRITNTIQRAANETTFCQSDNTTQNGNATIGHEGRQNETHITSVKSPQQRTKAFANAESNVQAQNSENALLKYFRKYNGATGNGNTNEGSTAADTFRSCISGAGMEPNFFSARMVTDETVMSGVFNTGRSRCHNTMFTSINDKGNPFTKFAAPPYSSKLRSWSNQANNNATLRDEQSNPFCAASGNRKANQAGGALKDENKKTASSENPFRKVVPMRHATQSILETSHDRGVARLDGFARYVVEKEKALEAMRRMEERENNSFLTNDTTFIRKRQSLVHREPARLQYRSKRSSLTNPPLQKRRGGKRMNERNCAGQRRLHSVVKCKNDIRLHNEQNAKVTEDSLFMIMDARTIRTCPICGIPVLGVVSHYRKSHGDWNGKERNKYFMRERIRILRCALGRKYLKSKLTRHGLFNEKTIAAITEILEDCGVSVEEDENNNAEVCNMKKIENSGKKGRVEAIPSASFTVRNRHESCGTQTMKSLRASCVSEQRKDENNNAEVCNMKKIENSGKKGRVEAIPSASFTVRNRHESCGTQTMKSLRASCVSEQRKVSLT</sequence>
<name>A0A0B2VPC1_TOXCA</name>
<accession>A0A0B2VPC1</accession>
<evidence type="ECO:0000256" key="1">
    <source>
        <dbReference type="SAM" id="MobiDB-lite"/>
    </source>
</evidence>
<dbReference type="AlphaFoldDB" id="A0A0B2VPC1"/>
<comment type="caution">
    <text evidence="2">The sequence shown here is derived from an EMBL/GenBank/DDBJ whole genome shotgun (WGS) entry which is preliminary data.</text>
</comment>
<gene>
    <name evidence="2" type="ORF">Tcan_11079</name>
</gene>
<reference evidence="2 3" key="1">
    <citation type="submission" date="2014-11" db="EMBL/GenBank/DDBJ databases">
        <title>Genetic blueprint of the zoonotic pathogen Toxocara canis.</title>
        <authorList>
            <person name="Zhu X.-Q."/>
            <person name="Korhonen P.K."/>
            <person name="Cai H."/>
            <person name="Young N.D."/>
            <person name="Nejsum P."/>
            <person name="von Samson-Himmelstjerna G."/>
            <person name="Boag P.R."/>
            <person name="Tan P."/>
            <person name="Li Q."/>
            <person name="Min J."/>
            <person name="Yang Y."/>
            <person name="Wang X."/>
            <person name="Fang X."/>
            <person name="Hall R.S."/>
            <person name="Hofmann A."/>
            <person name="Sternberg P.W."/>
            <person name="Jex A.R."/>
            <person name="Gasser R.B."/>
        </authorList>
    </citation>
    <scope>NUCLEOTIDE SEQUENCE [LARGE SCALE GENOMIC DNA]</scope>
    <source>
        <strain evidence="2">PN_DK_2014</strain>
    </source>
</reference>
<organism evidence="2 3">
    <name type="scientific">Toxocara canis</name>
    <name type="common">Canine roundworm</name>
    <dbReference type="NCBI Taxonomy" id="6265"/>
    <lineage>
        <taxon>Eukaryota</taxon>
        <taxon>Metazoa</taxon>
        <taxon>Ecdysozoa</taxon>
        <taxon>Nematoda</taxon>
        <taxon>Chromadorea</taxon>
        <taxon>Rhabditida</taxon>
        <taxon>Spirurina</taxon>
        <taxon>Ascaridomorpha</taxon>
        <taxon>Ascaridoidea</taxon>
        <taxon>Toxocaridae</taxon>
        <taxon>Toxocara</taxon>
    </lineage>
</organism>
<proteinExistence type="predicted"/>
<dbReference type="Proteomes" id="UP000031036">
    <property type="component" value="Unassembled WGS sequence"/>
</dbReference>
<evidence type="ECO:0000313" key="3">
    <source>
        <dbReference type="Proteomes" id="UP000031036"/>
    </source>
</evidence>
<feature type="region of interest" description="Disordered" evidence="1">
    <location>
        <begin position="398"/>
        <end position="417"/>
    </location>
</feature>